<accession>A0A378PMS4</accession>
<reference evidence="4 6" key="1">
    <citation type="submission" date="2015-04" db="EMBL/GenBank/DDBJ databases">
        <authorList>
            <person name="Calcutt M.J."/>
            <person name="Foecking M.F."/>
        </authorList>
    </citation>
    <scope>NUCLEOTIDE SEQUENCE [LARGE SCALE GENOMIC DNA]</scope>
    <source>
        <strain evidence="4 6">199/55</strain>
    </source>
</reference>
<keyword evidence="6" id="KW-1185">Reference proteome</keyword>
<dbReference type="Gene3D" id="3.40.50.300">
    <property type="entry name" value="P-loop containing nucleotide triphosphate hydrolases"/>
    <property type="match status" value="1"/>
</dbReference>
<reference evidence="5 7" key="2">
    <citation type="submission" date="2018-06" db="EMBL/GenBank/DDBJ databases">
        <authorList>
            <consortium name="Pathogen Informatics"/>
            <person name="Doyle S."/>
        </authorList>
    </citation>
    <scope>NUCLEOTIDE SEQUENCE [LARGE SCALE GENOMIC DNA]</scope>
    <source>
        <strain evidence="5 7">NCTC11227</strain>
    </source>
</reference>
<name>A0A378PMS4_9GAMM</name>
<dbReference type="InterPro" id="IPR011629">
    <property type="entry name" value="CobW-like_C"/>
</dbReference>
<dbReference type="AlphaFoldDB" id="A0A378PMS4"/>
<protein>
    <submittedName>
        <fullName evidence="5">Uncharacterized GTP-binding protein YjiA</fullName>
    </submittedName>
</protein>
<sequence length="340" mass="38150">MTIVARTPTTIITGFLGAGKTTFINVLLTHKNALNMADKWAILVNEFGKIGIDGKLFTDNDVAIKEVSGGCICCTNQLPLQIALVRLLFDHKPSHLIIEPTGLAHPDELLSQLGAPHWQTSLDLRATICVLNAAQWQEAHYRNHDGYQVHVKFSDIVVINRTETLSTDQYQALNDWIGSIHPDVQIIDMNTTSADELMTLLGKMPTPKLQPIKVALNPLAVKPATTNTNTTNDTDSTELPYRYHDKMASFHVGGWRLPKEWRFDGHELQKWLLNLPHYARIKGIIHTQDGWISLNITQESISIQDSDAQGDSRLELILHQKIDWDEMDNELTGLIISSIK</sequence>
<dbReference type="Proteomes" id="UP000255102">
    <property type="component" value="Unassembled WGS sequence"/>
</dbReference>
<evidence type="ECO:0000313" key="5">
    <source>
        <dbReference type="EMBL" id="STY88054.1"/>
    </source>
</evidence>
<dbReference type="InterPro" id="IPR051316">
    <property type="entry name" value="Zinc-reg_GTPase_activator"/>
</dbReference>
<comment type="function">
    <text evidence="1">Zinc chaperone that directly transfers zinc cofactor to target proteins, thereby activating them. Zinc is transferred from the CXCC motif in the GTPase domain to the zinc binding site in target proteins in a process requiring GTP hydrolysis.</text>
</comment>
<dbReference type="SUPFAM" id="SSF52540">
    <property type="entry name" value="P-loop containing nucleoside triphosphate hydrolases"/>
    <property type="match status" value="1"/>
</dbReference>
<dbReference type="EMBL" id="UGPW01000001">
    <property type="protein sequence ID" value="STY88054.1"/>
    <property type="molecule type" value="Genomic_DNA"/>
</dbReference>
<dbReference type="KEGG" id="moi:MOVS_10005"/>
<evidence type="ECO:0000313" key="6">
    <source>
        <dbReference type="Proteomes" id="UP000076765"/>
    </source>
</evidence>
<feature type="domain" description="CobW/HypB/UreG nucleotide-binding" evidence="2">
    <location>
        <begin position="8"/>
        <end position="187"/>
    </location>
</feature>
<dbReference type="Pfam" id="PF07683">
    <property type="entry name" value="CobW_C"/>
    <property type="match status" value="1"/>
</dbReference>
<gene>
    <name evidence="5" type="primary">yjiA</name>
    <name evidence="4" type="ORF">MOVS_10005</name>
    <name evidence="5" type="ORF">NCTC11227_02083</name>
</gene>
<dbReference type="InterPro" id="IPR027417">
    <property type="entry name" value="P-loop_NTPase"/>
</dbReference>
<dbReference type="InterPro" id="IPR003495">
    <property type="entry name" value="CobW/HypB/UreG_nucleotide-bd"/>
</dbReference>
<dbReference type="PANTHER" id="PTHR13748:SF46">
    <property type="entry name" value="ZINC CHAPERONE YEIR"/>
    <property type="match status" value="1"/>
</dbReference>
<dbReference type="EMBL" id="CP011158">
    <property type="protein sequence ID" value="ANB92243.1"/>
    <property type="molecule type" value="Genomic_DNA"/>
</dbReference>
<dbReference type="RefSeq" id="WP_063514796.1">
    <property type="nucleotide sequence ID" value="NZ_CP011158.1"/>
</dbReference>
<evidence type="ECO:0000313" key="7">
    <source>
        <dbReference type="Proteomes" id="UP000255102"/>
    </source>
</evidence>
<proteinExistence type="predicted"/>
<evidence type="ECO:0000259" key="3">
    <source>
        <dbReference type="Pfam" id="PF07683"/>
    </source>
</evidence>
<evidence type="ECO:0000259" key="2">
    <source>
        <dbReference type="Pfam" id="PF02492"/>
    </source>
</evidence>
<dbReference type="GO" id="GO:0005737">
    <property type="term" value="C:cytoplasm"/>
    <property type="evidence" value="ECO:0007669"/>
    <property type="project" value="TreeGrafter"/>
</dbReference>
<evidence type="ECO:0000256" key="1">
    <source>
        <dbReference type="ARBA" id="ARBA00045658"/>
    </source>
</evidence>
<dbReference type="Proteomes" id="UP000076765">
    <property type="component" value="Chromosome"/>
</dbReference>
<dbReference type="CDD" id="cd03112">
    <property type="entry name" value="CobW-like"/>
    <property type="match status" value="1"/>
</dbReference>
<feature type="domain" description="CobW C-terminal" evidence="3">
    <location>
        <begin position="255"/>
        <end position="332"/>
    </location>
</feature>
<dbReference type="STRING" id="29433.MOVS_10005"/>
<evidence type="ECO:0000313" key="4">
    <source>
        <dbReference type="EMBL" id="ANB92243.1"/>
    </source>
</evidence>
<dbReference type="PANTHER" id="PTHR13748">
    <property type="entry name" value="COBW-RELATED"/>
    <property type="match status" value="1"/>
</dbReference>
<dbReference type="Pfam" id="PF02492">
    <property type="entry name" value="cobW"/>
    <property type="match status" value="1"/>
</dbReference>
<organism evidence="5 7">
    <name type="scientific">Moraxella ovis</name>
    <dbReference type="NCBI Taxonomy" id="29433"/>
    <lineage>
        <taxon>Bacteria</taxon>
        <taxon>Pseudomonadati</taxon>
        <taxon>Pseudomonadota</taxon>
        <taxon>Gammaproteobacteria</taxon>
        <taxon>Moraxellales</taxon>
        <taxon>Moraxellaceae</taxon>
        <taxon>Moraxella</taxon>
    </lineage>
</organism>